<sequence>MISEPELVGGEGGPGPRPAAEGGPADVVDGEAPGDRAPGRLRLWSWALGGALAASALWGAGLAAYQGRGPDLGGYRSADDLCGEAKLTALVTALGRRAPGPPPYAIRHEAVEQVRCTVVLGTAPTTYEVSLRYDLHKTIDPGPEFEALEIPVPGEGPSAERLPGLGEKAVLSGGDGGYASLTVLDGQAVLAMDVHVVVEQDEETGEARETDPAAAAAVSGIKDFLVEDMRALMAQLRTSPPPRPSPSPSA</sequence>
<keyword evidence="3" id="KW-1185">Reference proteome</keyword>
<protein>
    <submittedName>
        <fullName evidence="2">Uncharacterized protein</fullName>
    </submittedName>
</protein>
<gene>
    <name evidence="2" type="ORF">ACFPM3_28610</name>
</gene>
<dbReference type="RefSeq" id="WP_345689597.1">
    <property type="nucleotide sequence ID" value="NZ_BAABIT010000001.1"/>
</dbReference>
<reference evidence="3" key="1">
    <citation type="journal article" date="2019" name="Int. J. Syst. Evol. Microbiol.">
        <title>The Global Catalogue of Microorganisms (GCM) 10K type strain sequencing project: providing services to taxonomists for standard genome sequencing and annotation.</title>
        <authorList>
            <consortium name="The Broad Institute Genomics Platform"/>
            <consortium name="The Broad Institute Genome Sequencing Center for Infectious Disease"/>
            <person name="Wu L."/>
            <person name="Ma J."/>
        </authorList>
    </citation>
    <scope>NUCLEOTIDE SEQUENCE [LARGE SCALE GENOMIC DNA]</scope>
    <source>
        <strain evidence="3">CGMCC 4.1648</strain>
    </source>
</reference>
<proteinExistence type="predicted"/>
<evidence type="ECO:0000313" key="3">
    <source>
        <dbReference type="Proteomes" id="UP001595829"/>
    </source>
</evidence>
<name>A0ABV9XNQ8_9ACTN</name>
<evidence type="ECO:0000313" key="2">
    <source>
        <dbReference type="EMBL" id="MFC5026099.1"/>
    </source>
</evidence>
<feature type="region of interest" description="Disordered" evidence="1">
    <location>
        <begin position="1"/>
        <end position="34"/>
    </location>
</feature>
<comment type="caution">
    <text evidence="2">The sequence shown here is derived from an EMBL/GenBank/DDBJ whole genome shotgun (WGS) entry which is preliminary data.</text>
</comment>
<organism evidence="2 3">
    <name type="scientific">Streptomyces coeruleoprunus</name>
    <dbReference type="NCBI Taxonomy" id="285563"/>
    <lineage>
        <taxon>Bacteria</taxon>
        <taxon>Bacillati</taxon>
        <taxon>Actinomycetota</taxon>
        <taxon>Actinomycetes</taxon>
        <taxon>Kitasatosporales</taxon>
        <taxon>Streptomycetaceae</taxon>
        <taxon>Streptomyces</taxon>
    </lineage>
</organism>
<dbReference type="Proteomes" id="UP001595829">
    <property type="component" value="Unassembled WGS sequence"/>
</dbReference>
<dbReference type="EMBL" id="JBHSJD010000024">
    <property type="protein sequence ID" value="MFC5026099.1"/>
    <property type="molecule type" value="Genomic_DNA"/>
</dbReference>
<accession>A0ABV9XNQ8</accession>
<evidence type="ECO:0000256" key="1">
    <source>
        <dbReference type="SAM" id="MobiDB-lite"/>
    </source>
</evidence>